<dbReference type="FunFam" id="3.40.50.980:FF:000001">
    <property type="entry name" value="Non-ribosomal peptide synthetase"/>
    <property type="match status" value="1"/>
</dbReference>
<dbReference type="RefSeq" id="WP_002135675.1">
    <property type="nucleotide sequence ID" value="NZ_JH804672.1"/>
</dbReference>
<reference evidence="10 11" key="1">
    <citation type="submission" date="2012-04" db="EMBL/GenBank/DDBJ databases">
        <title>The Genome Sequence of Bacillus cereus HuA2-1.</title>
        <authorList>
            <consortium name="The Broad Institute Genome Sequencing Platform"/>
            <consortium name="The Broad Institute Genome Sequencing Center for Infectious Disease"/>
            <person name="Feldgarden M."/>
            <person name="Van der Auwera G.A."/>
            <person name="Mahillon J."/>
            <person name="Duprez V."/>
            <person name="Timmery S."/>
            <person name="Mattelet C."/>
            <person name="Dierick K."/>
            <person name="Sun M."/>
            <person name="Yu Z."/>
            <person name="Zhu L."/>
            <person name="Hu X."/>
            <person name="Shank E.B."/>
            <person name="Swiecicka I."/>
            <person name="Hansen B.M."/>
            <person name="Andrup L."/>
            <person name="Young S.K."/>
            <person name="Zeng Q."/>
            <person name="Gargeya S."/>
            <person name="Fitzgerald M."/>
            <person name="Haas B."/>
            <person name="Abouelleil A."/>
            <person name="Alvarado L."/>
            <person name="Arachchi H.M."/>
            <person name="Berlin A."/>
            <person name="Chapman S.B."/>
            <person name="Goldberg J."/>
            <person name="Griggs A."/>
            <person name="Gujja S."/>
            <person name="Hansen M."/>
            <person name="Howarth C."/>
            <person name="Imamovic A."/>
            <person name="Larimer J."/>
            <person name="McCowen C."/>
            <person name="Montmayeur A."/>
            <person name="Murphy C."/>
            <person name="Neiman D."/>
            <person name="Pearson M."/>
            <person name="Priest M."/>
            <person name="Roberts A."/>
            <person name="Saif S."/>
            <person name="Shea T."/>
            <person name="Sisk P."/>
            <person name="Sykes S."/>
            <person name="Wortman J."/>
            <person name="Nusbaum C."/>
            <person name="Birren B."/>
        </authorList>
    </citation>
    <scope>NUCLEOTIDE SEQUENCE [LARGE SCALE GENOMIC DNA]</scope>
    <source>
        <strain evidence="10 11">HuA2-1</strain>
    </source>
</reference>
<sequence>MKNNLYELNSLEEFRESKDFWMKRIPETFYDQIIPYGDSNRSDYEEAVVSVNLEKQLSQRILNISGDVDLLTYIIMMSAFQVQIYRYINEECVINIPTYEEDEINIENIANNISLPFKIPINENMSIKEIIGFCKQELIGIYKNQYYPLETFFADLEQEKTSMILGQFSLCMKNLHNNKRIEELISIAKKQINICIEKQDDNISLEVLYNANLYKEDTIKRLINRYSQVLDIIVNNIDAKVYNIDILTEEEKHEILYRFNNTKREYPKYKTIKEIFEEKAEWAGEKIAVVSNEVELSYQELNQRANQLARVLRKKGITRDSIVPVLCDKSVETIVAMVAVIKAGGAYLPIDEEYPEARIRYLLEDSGCAVLLGKKEAIHKLNLTEISVEVVDLTDEEVKKESKENLTTINVPEDLAYVIYTSGTTGNPKGVSIENRSLIKIIINTNYITISKDDKLLQSGSLSFDASVQQIWLALLHGIPLHMEDKELMLEIDQLEEYILNNNITLIIFPTTLFNQISQERIEAFEKIKYVIAGGDIISSQQVSRLIKTYKDIKVVNGYGPTENTIISTAYIMTDEWDENKNVPIGKPVTNSTAYIMDKHNKLLPIGVPGELCVGGDGVARGYLNREDLTNEKFILNPYVEGERIYKTGDLARWLPDGNLEFLGRIDHQVKIRGYRIELGEIEKQLIKHFAVKEAVVIDRKSDKSEKYLCGYIVGEDDISTQEIKEELKKELPDYMIPTYIMQLEKLPLTPNGKIDKKALPEPNLSSIENEYVAPRNEIETIIARVWCEVLGVEKIGIYNSFFDTGGDSIKSIQIVSRLRRNGIKLEVKDIMQHKTIAEIAKYAKNTETIVSQEVVEGEIELTPIIKQFIETDKNIFNHFNQSMMLYSKDGFDEQIVKVVMEQIVKHHDALRMVLKYDEEISGYNKGIDTKLFDLHLVDLTETTEYKQKIEEMAQKLQESIKVDSGPLVKVGVFKTSEGDHLLLIIHHLAVDGVSWRILLEDFAYGYQAVKEGNEIRFPQKTTSFKEWAEKQYEYANGSKILKELKYWEQVSRENLGQIPREVQNEPVVVKDMVTKNITLGKELTTQLLQETNRAYNTEINDVLLSALGMAVKEWSGMDRIAITLEGHGREEIIDEVDITRTVGWFTSCYPVVLNMEDEDIGMAIKRNKESLRRVPNKGVGYGMLKYLTEEGVNGGINLQTDISFNYLGQFDEDTNNGVLKYSNLSCGKNASSEFPSMNSIQINSMIKNKRLIVTIDFDEKAFTKQTINEFVNIYKETLNQTIQHCVEKKEREYTPSDYGVNEYTLEDVQEIHDYVKENIGKDVVINKINKLTPMQEGMLFTYLQEKDTTAYVVQTGFKIKGYVDVEILTKTYHSLLKRHEILRTTIFNYWKHPSQIIFDNREQQVEFLDLTQYSNKEERYKNYTDEMITKGFDLNRDLLFKVSLIKMDTSEYRLIVTCHHIIIDGWSNAIILNDLFEIYQNLATGKNIELRSYEKYDTYIQWLFKQDKNKGLEYWKEYLRSYDKSPFTVTEELKFQEYNASEVDIKLSRDLTKKLENVCSQNEITFNTLCQTAWGLLLQKHTGYEDIVFGAIVSGRPPEIKGIEKMVGNFLNTLPVRVRSESTKTVGQLMKEIQDKSSELKPYEYLPLADIQNLSILKQNLIQTLMVFENYPVEDLEKNINGENKLGFVIEEVFGREETNYNLNVIFILREELTFKIMYNENVYSTSMINRLSSQLIVLFEKIAENVNELVDNMELISEEEKEKMNSLIQEYEKDILEFGGIDFDF</sequence>
<dbReference type="InterPro" id="IPR010071">
    <property type="entry name" value="AA_adenyl_dom"/>
</dbReference>
<dbReference type="InterPro" id="IPR025110">
    <property type="entry name" value="AMP-bd_C"/>
</dbReference>
<comment type="caution">
    <text evidence="10">The sequence shown here is derived from an EMBL/GenBank/DDBJ whole genome shotgun (WGS) entry which is preliminary data.</text>
</comment>
<dbReference type="PATRIC" id="fig|1053201.3.peg.1339"/>
<dbReference type="CDD" id="cd19543">
    <property type="entry name" value="DCL_NRPS"/>
    <property type="match status" value="1"/>
</dbReference>
<evidence type="ECO:0000256" key="3">
    <source>
        <dbReference type="ARBA" id="ARBA00022450"/>
    </source>
</evidence>
<dbReference type="FunFam" id="3.40.50.12780:FF:000012">
    <property type="entry name" value="Non-ribosomal peptide synthetase"/>
    <property type="match status" value="1"/>
</dbReference>
<dbReference type="InterPro" id="IPR001242">
    <property type="entry name" value="Condensation_dom"/>
</dbReference>
<dbReference type="Gene3D" id="3.30.559.10">
    <property type="entry name" value="Chloramphenicol acetyltransferase-like domain"/>
    <property type="match status" value="2"/>
</dbReference>
<dbReference type="GO" id="GO:0044550">
    <property type="term" value="P:secondary metabolite biosynthetic process"/>
    <property type="evidence" value="ECO:0007669"/>
    <property type="project" value="UniProtKB-ARBA"/>
</dbReference>
<dbReference type="Pfam" id="PF00550">
    <property type="entry name" value="PP-binding"/>
    <property type="match status" value="1"/>
</dbReference>
<dbReference type="PANTHER" id="PTHR45398">
    <property type="match status" value="1"/>
</dbReference>
<dbReference type="Pfam" id="PF00501">
    <property type="entry name" value="AMP-binding"/>
    <property type="match status" value="1"/>
</dbReference>
<dbReference type="Gene3D" id="3.30.300.30">
    <property type="match status" value="1"/>
</dbReference>
<dbReference type="OrthoDB" id="2480518at2"/>
<dbReference type="NCBIfam" id="TIGR01733">
    <property type="entry name" value="AA-adenyl-dom"/>
    <property type="match status" value="1"/>
</dbReference>
<dbReference type="SUPFAM" id="SSF52777">
    <property type="entry name" value="CoA-dependent acyltransferases"/>
    <property type="match status" value="5"/>
</dbReference>
<dbReference type="CDD" id="cd12117">
    <property type="entry name" value="A_NRPS_Srf_like"/>
    <property type="match status" value="1"/>
</dbReference>
<dbReference type="HOGENOM" id="CLU_233340_0_0_9"/>
<dbReference type="Pfam" id="PF13193">
    <property type="entry name" value="AMP-binding_C"/>
    <property type="match status" value="1"/>
</dbReference>
<evidence type="ECO:0000256" key="1">
    <source>
        <dbReference type="ARBA" id="ARBA00001957"/>
    </source>
</evidence>
<dbReference type="PROSITE" id="PS00012">
    <property type="entry name" value="PHOSPHOPANTETHEINE"/>
    <property type="match status" value="1"/>
</dbReference>
<dbReference type="InterPro" id="IPR036736">
    <property type="entry name" value="ACP-like_sf"/>
</dbReference>
<evidence type="ECO:0000313" key="11">
    <source>
        <dbReference type="Proteomes" id="UP000004136"/>
    </source>
</evidence>
<dbReference type="SUPFAM" id="SSF56801">
    <property type="entry name" value="Acetyl-CoA synthetase-like"/>
    <property type="match status" value="1"/>
</dbReference>
<dbReference type="PANTHER" id="PTHR45398:SF1">
    <property type="entry name" value="ENZYME, PUTATIVE (JCVI)-RELATED"/>
    <property type="match status" value="1"/>
</dbReference>
<dbReference type="InterPro" id="IPR009081">
    <property type="entry name" value="PP-bd_ACP"/>
</dbReference>
<evidence type="ECO:0000256" key="5">
    <source>
        <dbReference type="ARBA" id="ARBA00022741"/>
    </source>
</evidence>
<dbReference type="NCBIfam" id="TIGR01720">
    <property type="entry name" value="NRPS-para261"/>
    <property type="match status" value="1"/>
</dbReference>
<feature type="domain" description="Carrier" evidence="9">
    <location>
        <begin position="774"/>
        <end position="848"/>
    </location>
</feature>
<dbReference type="GO" id="GO:0003824">
    <property type="term" value="F:catalytic activity"/>
    <property type="evidence" value="ECO:0007669"/>
    <property type="project" value="InterPro"/>
</dbReference>
<dbReference type="GO" id="GO:0017000">
    <property type="term" value="P:antibiotic biosynthetic process"/>
    <property type="evidence" value="ECO:0007669"/>
    <property type="project" value="UniProtKB-KW"/>
</dbReference>
<comment type="cofactor">
    <cofactor evidence="1">
        <name>pantetheine 4'-phosphate</name>
        <dbReference type="ChEBI" id="CHEBI:47942"/>
    </cofactor>
</comment>
<keyword evidence="3" id="KW-0596">Phosphopantetheine</keyword>
<evidence type="ECO:0000256" key="4">
    <source>
        <dbReference type="ARBA" id="ARBA00022553"/>
    </source>
</evidence>
<feature type="coiled-coil region" evidence="8">
    <location>
        <begin position="1741"/>
        <end position="1772"/>
    </location>
</feature>
<evidence type="ECO:0000313" key="10">
    <source>
        <dbReference type="EMBL" id="EJV87812.1"/>
    </source>
</evidence>
<dbReference type="InterPro" id="IPR006162">
    <property type="entry name" value="Ppantetheine_attach_site"/>
</dbReference>
<dbReference type="InterPro" id="IPR045851">
    <property type="entry name" value="AMP-bd_C_sf"/>
</dbReference>
<dbReference type="InterPro" id="IPR010060">
    <property type="entry name" value="NRPS_synth"/>
</dbReference>
<dbReference type="CDD" id="cd19534">
    <property type="entry name" value="E_NRPS"/>
    <property type="match status" value="1"/>
</dbReference>
<keyword evidence="5" id="KW-0547">Nucleotide-binding</keyword>
<dbReference type="EMBL" id="AHDV01000007">
    <property type="protein sequence ID" value="EJV87812.1"/>
    <property type="molecule type" value="Genomic_DNA"/>
</dbReference>
<dbReference type="InterPro" id="IPR000873">
    <property type="entry name" value="AMP-dep_synth/lig_dom"/>
</dbReference>
<evidence type="ECO:0000256" key="8">
    <source>
        <dbReference type="SAM" id="Coils"/>
    </source>
</evidence>
<dbReference type="Gene3D" id="3.30.559.30">
    <property type="entry name" value="Nonribosomal peptide synthetase, condensation domain"/>
    <property type="match status" value="3"/>
</dbReference>
<keyword evidence="6" id="KW-0067">ATP-binding</keyword>
<dbReference type="GO" id="GO:0043041">
    <property type="term" value="P:amino acid activation for nonribosomal peptide biosynthetic process"/>
    <property type="evidence" value="ECO:0007669"/>
    <property type="project" value="UniProtKB-ARBA"/>
</dbReference>
<dbReference type="PROSITE" id="PS00455">
    <property type="entry name" value="AMP_BINDING"/>
    <property type="match status" value="1"/>
</dbReference>
<proteinExistence type="inferred from homology"/>
<dbReference type="PROSITE" id="PS50075">
    <property type="entry name" value="CARRIER"/>
    <property type="match status" value="1"/>
</dbReference>
<name>J9CRA4_BACCE</name>
<evidence type="ECO:0000256" key="6">
    <source>
        <dbReference type="ARBA" id="ARBA00022840"/>
    </source>
</evidence>
<dbReference type="FunFam" id="1.10.1200.10:FF:000005">
    <property type="entry name" value="Nonribosomal peptide synthetase 1"/>
    <property type="match status" value="1"/>
</dbReference>
<dbReference type="InterPro" id="IPR020845">
    <property type="entry name" value="AMP-binding_CS"/>
</dbReference>
<dbReference type="Proteomes" id="UP000004136">
    <property type="component" value="Unassembled WGS sequence"/>
</dbReference>
<keyword evidence="7" id="KW-0045">Antibiotic biosynthesis</keyword>
<dbReference type="FunFam" id="3.30.300.30:FF:000010">
    <property type="entry name" value="Enterobactin synthetase component F"/>
    <property type="match status" value="1"/>
</dbReference>
<dbReference type="SUPFAM" id="SSF47336">
    <property type="entry name" value="ACP-like"/>
    <property type="match status" value="1"/>
</dbReference>
<accession>J9CRA4</accession>
<dbReference type="FunFam" id="2.30.38.10:FF:000001">
    <property type="entry name" value="Non-ribosomal peptide synthetase PvdI"/>
    <property type="match status" value="1"/>
</dbReference>
<comment type="similarity">
    <text evidence="2">Belongs to the ATP-dependent AMP-binding enzyme family.</text>
</comment>
<dbReference type="GO" id="GO:0005524">
    <property type="term" value="F:ATP binding"/>
    <property type="evidence" value="ECO:0007669"/>
    <property type="project" value="UniProtKB-KW"/>
</dbReference>
<evidence type="ECO:0000256" key="2">
    <source>
        <dbReference type="ARBA" id="ARBA00006432"/>
    </source>
</evidence>
<dbReference type="Pfam" id="PF00668">
    <property type="entry name" value="Condensation"/>
    <property type="match status" value="3"/>
</dbReference>
<dbReference type="Gene3D" id="1.10.1200.10">
    <property type="entry name" value="ACP-like"/>
    <property type="match status" value="1"/>
</dbReference>
<keyword evidence="4" id="KW-0597">Phosphoprotein</keyword>
<dbReference type="Gene3D" id="2.30.38.10">
    <property type="entry name" value="Luciferase, Domain 3"/>
    <property type="match status" value="1"/>
</dbReference>
<evidence type="ECO:0000259" key="9">
    <source>
        <dbReference type="PROSITE" id="PS50075"/>
    </source>
</evidence>
<dbReference type="Gene3D" id="3.40.50.980">
    <property type="match status" value="2"/>
</dbReference>
<organism evidence="10 11">
    <name type="scientific">Bacillus cereus HuA2-1</name>
    <dbReference type="NCBI Taxonomy" id="1053201"/>
    <lineage>
        <taxon>Bacteria</taxon>
        <taxon>Bacillati</taxon>
        <taxon>Bacillota</taxon>
        <taxon>Bacilli</taxon>
        <taxon>Bacillales</taxon>
        <taxon>Bacillaceae</taxon>
        <taxon>Bacillus</taxon>
        <taxon>Bacillus cereus group</taxon>
    </lineage>
</organism>
<gene>
    <name evidence="10" type="ORF">IG3_01299</name>
</gene>
<evidence type="ECO:0000256" key="7">
    <source>
        <dbReference type="ARBA" id="ARBA00023194"/>
    </source>
</evidence>
<dbReference type="InterPro" id="IPR023213">
    <property type="entry name" value="CAT-like_dom_sf"/>
</dbReference>
<dbReference type="GO" id="GO:0008610">
    <property type="term" value="P:lipid biosynthetic process"/>
    <property type="evidence" value="ECO:0007669"/>
    <property type="project" value="UniProtKB-ARBA"/>
</dbReference>
<keyword evidence="8" id="KW-0175">Coiled coil</keyword>
<protein>
    <submittedName>
        <fullName evidence="10">Amino acid adenylation domain-containing protein</fullName>
    </submittedName>
</protein>